<dbReference type="InterPro" id="IPR002731">
    <property type="entry name" value="ATPase_BadF"/>
</dbReference>
<dbReference type="InterPro" id="IPR043129">
    <property type="entry name" value="ATPase_NBD"/>
</dbReference>
<keyword evidence="2" id="KW-0808">Transferase</keyword>
<dbReference type="RefSeq" id="WP_073142358.1">
    <property type="nucleotide sequence ID" value="NZ_FQUV01000003.1"/>
</dbReference>
<gene>
    <name evidence="2" type="ORF">SAMN05444273_103277</name>
</gene>
<evidence type="ECO:0000313" key="2">
    <source>
        <dbReference type="EMBL" id="SHE96201.1"/>
    </source>
</evidence>
<dbReference type="Proteomes" id="UP000184144">
    <property type="component" value="Unassembled WGS sequence"/>
</dbReference>
<dbReference type="InterPro" id="IPR052519">
    <property type="entry name" value="Euk-type_GlcNAc_Kinase"/>
</dbReference>
<accession>A0A1M4XRV9</accession>
<reference evidence="3" key="1">
    <citation type="submission" date="2016-11" db="EMBL/GenBank/DDBJ databases">
        <authorList>
            <person name="Varghese N."/>
            <person name="Submissions S."/>
        </authorList>
    </citation>
    <scope>NUCLEOTIDE SEQUENCE [LARGE SCALE GENOMIC DNA]</scope>
    <source>
        <strain evidence="3">DSM 100566</strain>
    </source>
</reference>
<keyword evidence="3" id="KW-1185">Reference proteome</keyword>
<dbReference type="CDD" id="cd24082">
    <property type="entry name" value="ASKHA_NBD_GspK-like"/>
    <property type="match status" value="1"/>
</dbReference>
<dbReference type="GO" id="GO:0016301">
    <property type="term" value="F:kinase activity"/>
    <property type="evidence" value="ECO:0007669"/>
    <property type="project" value="UniProtKB-KW"/>
</dbReference>
<dbReference type="EMBL" id="FQUV01000003">
    <property type="protein sequence ID" value="SHE96201.1"/>
    <property type="molecule type" value="Genomic_DNA"/>
</dbReference>
<evidence type="ECO:0000259" key="1">
    <source>
        <dbReference type="Pfam" id="PF01869"/>
    </source>
</evidence>
<organism evidence="2 3">
    <name type="scientific">Litoreibacter ascidiaceicola</name>
    <dbReference type="NCBI Taxonomy" id="1486859"/>
    <lineage>
        <taxon>Bacteria</taxon>
        <taxon>Pseudomonadati</taxon>
        <taxon>Pseudomonadota</taxon>
        <taxon>Alphaproteobacteria</taxon>
        <taxon>Rhodobacterales</taxon>
        <taxon>Roseobacteraceae</taxon>
        <taxon>Litoreibacter</taxon>
    </lineage>
</organism>
<dbReference type="SUPFAM" id="SSF53067">
    <property type="entry name" value="Actin-like ATPase domain"/>
    <property type="match status" value="2"/>
</dbReference>
<dbReference type="PANTHER" id="PTHR43190">
    <property type="entry name" value="N-ACETYL-D-GLUCOSAMINE KINASE"/>
    <property type="match status" value="1"/>
</dbReference>
<dbReference type="STRING" id="1486859.SAMN05444273_103277"/>
<dbReference type="AlphaFoldDB" id="A0A1M4XRV9"/>
<sequence length="297" mass="30199">MIKSGSTVIIGVDGGGTGCRVAIGTLSDGVLSRSEGGRANAASDAALAVKNIASTVEDAARLAGIPTSALSHATAHIGIAGILGADDSARIASALPYKTITVTDDRPTAVTGALGRHDGYLLSLGTGAFAAASQAGVFTFLGGWGFYVADQGSGAWLGRAGLEQVMLCHDELADHTPLTRKLFEKFGGDPNALVSFSVTAKPGDFATLAPEIIAGAQAADPWGQAIMKKGANHLMRCLARLGFRTGDTLCLTGGIGPHYAGYLPEDFLSGRIQPKGSALDGAFQLASSNATQQPESN</sequence>
<dbReference type="PANTHER" id="PTHR43190:SF3">
    <property type="entry name" value="N-ACETYL-D-GLUCOSAMINE KINASE"/>
    <property type="match status" value="1"/>
</dbReference>
<evidence type="ECO:0000313" key="3">
    <source>
        <dbReference type="Proteomes" id="UP000184144"/>
    </source>
</evidence>
<proteinExistence type="predicted"/>
<name>A0A1M4XRV9_9RHOB</name>
<feature type="domain" description="ATPase BadF/BadG/BcrA/BcrD type" evidence="1">
    <location>
        <begin position="10"/>
        <end position="255"/>
    </location>
</feature>
<keyword evidence="2" id="KW-0418">Kinase</keyword>
<dbReference type="OrthoDB" id="63487at2"/>
<dbReference type="Gene3D" id="3.30.420.40">
    <property type="match status" value="2"/>
</dbReference>
<protein>
    <submittedName>
        <fullName evidence="2">Glucosamine kinase</fullName>
    </submittedName>
</protein>
<dbReference type="Pfam" id="PF01869">
    <property type="entry name" value="BcrAD_BadFG"/>
    <property type="match status" value="1"/>
</dbReference>